<comment type="subcellular location">
    <subcellularLocation>
        <location evidence="1">Cell membrane</location>
        <topology evidence="1">Multi-pass membrane protein</topology>
    </subcellularLocation>
</comment>
<protein>
    <recommendedName>
        <fullName evidence="8">EccD-like transmembrane domain-containing protein</fullName>
    </recommendedName>
</protein>
<proteinExistence type="inferred from homology"/>
<feature type="transmembrane region" description="Helical" evidence="7">
    <location>
        <begin position="150"/>
        <end position="170"/>
    </location>
</feature>
<dbReference type="Pfam" id="PF08817">
    <property type="entry name" value="YukD"/>
    <property type="match status" value="1"/>
</dbReference>
<evidence type="ECO:0000256" key="6">
    <source>
        <dbReference type="ARBA" id="ARBA00023136"/>
    </source>
</evidence>
<evidence type="ECO:0000259" key="8">
    <source>
        <dbReference type="Pfam" id="PF19053"/>
    </source>
</evidence>
<evidence type="ECO:0000313" key="10">
    <source>
        <dbReference type="Proteomes" id="UP001165135"/>
    </source>
</evidence>
<evidence type="ECO:0000256" key="5">
    <source>
        <dbReference type="ARBA" id="ARBA00022989"/>
    </source>
</evidence>
<keyword evidence="5 7" id="KW-1133">Transmembrane helix</keyword>
<keyword evidence="3" id="KW-1003">Cell membrane</keyword>
<feature type="transmembrane region" description="Helical" evidence="7">
    <location>
        <begin position="438"/>
        <end position="462"/>
    </location>
</feature>
<dbReference type="Pfam" id="PF19053">
    <property type="entry name" value="EccD"/>
    <property type="match status" value="1"/>
</dbReference>
<feature type="transmembrane region" description="Helical" evidence="7">
    <location>
        <begin position="379"/>
        <end position="398"/>
    </location>
</feature>
<accession>A0A9W6RFX4</accession>
<name>A0A9W6RFX4_9ACTN</name>
<feature type="transmembrane region" description="Helical" evidence="7">
    <location>
        <begin position="328"/>
        <end position="346"/>
    </location>
</feature>
<dbReference type="InterPro" id="IPR006707">
    <property type="entry name" value="T7SS_EccD"/>
</dbReference>
<feature type="transmembrane region" description="Helical" evidence="7">
    <location>
        <begin position="264"/>
        <end position="287"/>
    </location>
</feature>
<organism evidence="9 10">
    <name type="scientific">Actinoallomurus iriomotensis</name>
    <dbReference type="NCBI Taxonomy" id="478107"/>
    <lineage>
        <taxon>Bacteria</taxon>
        <taxon>Bacillati</taxon>
        <taxon>Actinomycetota</taxon>
        <taxon>Actinomycetes</taxon>
        <taxon>Streptosporangiales</taxon>
        <taxon>Thermomonosporaceae</taxon>
        <taxon>Actinoallomurus</taxon>
    </lineage>
</organism>
<evidence type="ECO:0000256" key="7">
    <source>
        <dbReference type="SAM" id="Phobius"/>
    </source>
</evidence>
<evidence type="ECO:0000256" key="3">
    <source>
        <dbReference type="ARBA" id="ARBA00022475"/>
    </source>
</evidence>
<feature type="transmembrane region" description="Helical" evidence="7">
    <location>
        <begin position="237"/>
        <end position="258"/>
    </location>
</feature>
<sequence>MSTPQTLGSGEMCRLTICGPASRIELAVPAHVPVADLLPTFLEHLGPELAAAGFGHDGWVLQRLGEPPLDEDLGTAALGLYDGDVLHLRPRADHLPPVDFDDLVDGVATGTADRPDRWRPETTRRFVLGLVGAALAVGMAVAPMSGTGTLVALTAGAASVVLLLGAAAASRALGDRAAGVILAAGAVGFTAVAGLALPAGDGRHLTAAALVSAPGLLAAGAWSATAAALARPAVGGTLAGFTATAFAAALTALGGLLVSLKLTGAAGAAAVVLAVTLAAGAAVPVIASRFAGLRIAPLPTSPEEFQQGIDPEPSRVVLERTARAHEHIGSLYLGLGAIAAACLVVLGTTPGISARTLAAVGSLLLLLHGRDLFGVRARLAVFVPGVVGLAAVVVDLTLDRPAAVRPVVVLGLLIVAALLLSVARLLPGRRLLPHWGRLADLAHSGTAIAIIPLVLAVVGLYAKARAGWA</sequence>
<dbReference type="AlphaFoldDB" id="A0A9W6RFX4"/>
<reference evidence="9" key="1">
    <citation type="submission" date="2023-03" db="EMBL/GenBank/DDBJ databases">
        <title>Actinoallomurus iriomotensis NBRC 103681.</title>
        <authorList>
            <person name="Ichikawa N."/>
            <person name="Sato H."/>
            <person name="Tonouchi N."/>
        </authorList>
    </citation>
    <scope>NUCLEOTIDE SEQUENCE</scope>
    <source>
        <strain evidence="9">NBRC 103681</strain>
    </source>
</reference>
<dbReference type="EMBL" id="BSTJ01000003">
    <property type="protein sequence ID" value="GLY74849.1"/>
    <property type="molecule type" value="Genomic_DNA"/>
</dbReference>
<evidence type="ECO:0000313" key="9">
    <source>
        <dbReference type="EMBL" id="GLY74849.1"/>
    </source>
</evidence>
<evidence type="ECO:0000256" key="1">
    <source>
        <dbReference type="ARBA" id="ARBA00004651"/>
    </source>
</evidence>
<feature type="transmembrane region" description="Helical" evidence="7">
    <location>
        <begin position="126"/>
        <end position="144"/>
    </location>
</feature>
<dbReference type="InterPro" id="IPR044049">
    <property type="entry name" value="EccD_transm"/>
</dbReference>
<feature type="domain" description="EccD-like transmembrane" evidence="8">
    <location>
        <begin position="123"/>
        <end position="466"/>
    </location>
</feature>
<dbReference type="NCBIfam" id="TIGR03920">
    <property type="entry name" value="T7SS_EccD"/>
    <property type="match status" value="1"/>
</dbReference>
<feature type="transmembrane region" description="Helical" evidence="7">
    <location>
        <begin position="177"/>
        <end position="199"/>
    </location>
</feature>
<feature type="transmembrane region" description="Helical" evidence="7">
    <location>
        <begin position="404"/>
        <end position="426"/>
    </location>
</feature>
<gene>
    <name evidence="9" type="ORF">Airi01_031160</name>
</gene>
<comment type="similarity">
    <text evidence="2">Belongs to the EccD/Snm4 family.</text>
</comment>
<dbReference type="Gene3D" id="3.10.20.90">
    <property type="entry name" value="Phosphatidylinositol 3-kinase Catalytic Subunit, Chain A, domain 1"/>
    <property type="match status" value="1"/>
</dbReference>
<evidence type="ECO:0000256" key="4">
    <source>
        <dbReference type="ARBA" id="ARBA00022692"/>
    </source>
</evidence>
<dbReference type="InterPro" id="IPR024962">
    <property type="entry name" value="YukD-like"/>
</dbReference>
<feature type="transmembrane region" description="Helical" evidence="7">
    <location>
        <begin position="205"/>
        <end position="230"/>
    </location>
</feature>
<keyword evidence="6 7" id="KW-0472">Membrane</keyword>
<evidence type="ECO:0000256" key="2">
    <source>
        <dbReference type="ARBA" id="ARBA00006162"/>
    </source>
</evidence>
<keyword evidence="4 7" id="KW-0812">Transmembrane</keyword>
<dbReference type="Proteomes" id="UP001165135">
    <property type="component" value="Unassembled WGS sequence"/>
</dbReference>
<dbReference type="GO" id="GO:0005886">
    <property type="term" value="C:plasma membrane"/>
    <property type="evidence" value="ECO:0007669"/>
    <property type="project" value="UniProtKB-SubCell"/>
</dbReference>
<comment type="caution">
    <text evidence="9">The sequence shown here is derived from an EMBL/GenBank/DDBJ whole genome shotgun (WGS) entry which is preliminary data.</text>
</comment>
<dbReference type="PIRSF" id="PIRSF017804">
    <property type="entry name" value="Secretion_EccD1"/>
    <property type="match status" value="1"/>
</dbReference>